<dbReference type="EMBL" id="SZUA01000002">
    <property type="protein sequence ID" value="TKR30799.1"/>
    <property type="molecule type" value="Genomic_DNA"/>
</dbReference>
<proteinExistence type="predicted"/>
<evidence type="ECO:0000313" key="1">
    <source>
        <dbReference type="EMBL" id="TKR30799.1"/>
    </source>
</evidence>
<organism evidence="1 2">
    <name type="scientific">Luteimonas gilva</name>
    <dbReference type="NCBI Taxonomy" id="2572684"/>
    <lineage>
        <taxon>Bacteria</taxon>
        <taxon>Pseudomonadati</taxon>
        <taxon>Pseudomonadota</taxon>
        <taxon>Gammaproteobacteria</taxon>
        <taxon>Lysobacterales</taxon>
        <taxon>Lysobacteraceae</taxon>
        <taxon>Luteimonas</taxon>
    </lineage>
</organism>
<dbReference type="AlphaFoldDB" id="A0A4U5JWE9"/>
<dbReference type="OrthoDB" id="9817121at2"/>
<name>A0A4U5JWE9_9GAMM</name>
<dbReference type="Proteomes" id="UP000308707">
    <property type="component" value="Unassembled WGS sequence"/>
</dbReference>
<sequence length="669" mass="71647">MPELNPNIDVFQRNFDVFDTAAKGGSKDGNVSRDDVQAVADGSQYTAEQRAAAQYLLDHPDQYALLDTGKNGGGLYAADGDITRGDVDAVIANEPLFSDTGTFVSDAPAIPENISGDFEDPASAAAQTERQAETSMGDREAVATSYFMNMVREHQNDPQWLQRYFAALGADKTAQYLNNVADPNRYSNTSAEYANGEIATVRTALQGMYESGALKDADIARLVEHWAMEGGDFNAGVAQLFGGMEGRRAQDMQNAFFRATSELALAGQDVANRQFHFSDGAIGRLSDGDRESLAAAGAYVLSQTGTENQVGRLIDLQADGGAEGGTIDRFITLAMANPTQVAAFDSYTYDAQDARMRDPDSRGPVGGEVAYDGVARLVNTLSVDSTYRGGPDRLLPPAPYSYSALQSVRDDVFYAASNGLDANRDQWQDNTTLKDGLSRILMSDFDRMVSDATAANGAGFDDEHPFPKALENFAQNVLFTDPTGGSRDATSQFLVDKLSTMINDVNTLNDADFAAKYDGSNQAQITHLAGAILGHIDNGLEQATQVSSDKYESEKKGLEFGLDLAWALGQDGLKLLPGGNVISTILPDSVTGSETFGAIKGELISKMREGLGDQAAELLLEKFPDLHADGALSGLTQELSEVVSVGNERDFLSSLLSSYEYVDSNPAAQ</sequence>
<gene>
    <name evidence="1" type="ORF">FCE95_11930</name>
</gene>
<accession>A0A4U5JWE9</accession>
<keyword evidence="2" id="KW-1185">Reference proteome</keyword>
<protein>
    <submittedName>
        <fullName evidence="1">Uncharacterized protein</fullName>
    </submittedName>
</protein>
<comment type="caution">
    <text evidence="1">The sequence shown here is derived from an EMBL/GenBank/DDBJ whole genome shotgun (WGS) entry which is preliminary data.</text>
</comment>
<dbReference type="RefSeq" id="WP_137267230.1">
    <property type="nucleotide sequence ID" value="NZ_SZUA01000002.1"/>
</dbReference>
<reference evidence="1 2" key="1">
    <citation type="submission" date="2019-04" db="EMBL/GenBank/DDBJ databases">
        <title>Reference strain of H23.</title>
        <authorList>
            <person name="Luo X."/>
        </authorList>
    </citation>
    <scope>NUCLEOTIDE SEQUENCE [LARGE SCALE GENOMIC DNA]</scope>
    <source>
        <strain evidence="1 2">H23</strain>
    </source>
</reference>
<evidence type="ECO:0000313" key="2">
    <source>
        <dbReference type="Proteomes" id="UP000308707"/>
    </source>
</evidence>